<evidence type="ECO:0000313" key="3">
    <source>
        <dbReference type="Proteomes" id="UP000697995"/>
    </source>
</evidence>
<evidence type="ECO:0000313" key="2">
    <source>
        <dbReference type="EMBL" id="MBK1658891.1"/>
    </source>
</evidence>
<accession>A0ABS1CX59</accession>
<protein>
    <submittedName>
        <fullName evidence="2">Uncharacterized protein</fullName>
    </submittedName>
</protein>
<dbReference type="RefSeq" id="WP_133219072.1">
    <property type="nucleotide sequence ID" value="NZ_NRSG01000072.1"/>
</dbReference>
<dbReference type="EMBL" id="NRSG01000072">
    <property type="protein sequence ID" value="MBK1658891.1"/>
    <property type="molecule type" value="Genomic_DNA"/>
</dbReference>
<dbReference type="Proteomes" id="UP000697995">
    <property type="component" value="Unassembled WGS sequence"/>
</dbReference>
<evidence type="ECO:0000256" key="1">
    <source>
        <dbReference type="SAM" id="MobiDB-lite"/>
    </source>
</evidence>
<organism evidence="2 3">
    <name type="scientific">Paracraurococcus ruber</name>
    <dbReference type="NCBI Taxonomy" id="77675"/>
    <lineage>
        <taxon>Bacteria</taxon>
        <taxon>Pseudomonadati</taxon>
        <taxon>Pseudomonadota</taxon>
        <taxon>Alphaproteobacteria</taxon>
        <taxon>Acetobacterales</taxon>
        <taxon>Roseomonadaceae</taxon>
        <taxon>Paracraurococcus</taxon>
    </lineage>
</organism>
<feature type="region of interest" description="Disordered" evidence="1">
    <location>
        <begin position="55"/>
        <end position="77"/>
    </location>
</feature>
<sequence>MVPATAACLRLGDRFRFQDPTKASPFLAEFTDLLTDVRAALTSQTNVVETVLKRTPRPSAAPSGRMATSPATASVMA</sequence>
<proteinExistence type="predicted"/>
<gene>
    <name evidence="2" type="ORF">CKO45_11670</name>
</gene>
<name>A0ABS1CX59_9PROT</name>
<reference evidence="2 3" key="1">
    <citation type="journal article" date="2020" name="Microorganisms">
        <title>Osmotic Adaptation and Compatible Solute Biosynthesis of Phototrophic Bacteria as Revealed from Genome Analyses.</title>
        <authorList>
            <person name="Imhoff J.F."/>
            <person name="Rahn T."/>
            <person name="Kunzel S."/>
            <person name="Keller A."/>
            <person name="Neulinger S.C."/>
        </authorList>
    </citation>
    <scope>NUCLEOTIDE SEQUENCE [LARGE SCALE GENOMIC DNA]</scope>
    <source>
        <strain evidence="2 3">DSM 15382</strain>
    </source>
</reference>
<comment type="caution">
    <text evidence="2">The sequence shown here is derived from an EMBL/GenBank/DDBJ whole genome shotgun (WGS) entry which is preliminary data.</text>
</comment>
<keyword evidence="3" id="KW-1185">Reference proteome</keyword>